<accession>A0A4U1IWY6</accession>
<dbReference type="PROSITE" id="PS51257">
    <property type="entry name" value="PROKAR_LIPOPROTEIN"/>
    <property type="match status" value="1"/>
</dbReference>
<dbReference type="EMBL" id="SSMQ01000061">
    <property type="protein sequence ID" value="TKC99004.1"/>
    <property type="molecule type" value="Genomic_DNA"/>
</dbReference>
<reference evidence="2 3" key="1">
    <citation type="submission" date="2019-04" db="EMBL/GenBank/DDBJ databases">
        <authorList>
            <person name="Li Y."/>
            <person name="Wang J."/>
        </authorList>
    </citation>
    <scope>NUCLEOTIDE SEQUENCE [LARGE SCALE GENOMIC DNA]</scope>
    <source>
        <strain evidence="2 3">DSM 14668</strain>
    </source>
</reference>
<dbReference type="Proteomes" id="UP000309215">
    <property type="component" value="Unassembled WGS sequence"/>
</dbReference>
<organism evidence="2 3">
    <name type="scientific">Polyangium fumosum</name>
    <dbReference type="NCBI Taxonomy" id="889272"/>
    <lineage>
        <taxon>Bacteria</taxon>
        <taxon>Pseudomonadati</taxon>
        <taxon>Myxococcota</taxon>
        <taxon>Polyangia</taxon>
        <taxon>Polyangiales</taxon>
        <taxon>Polyangiaceae</taxon>
        <taxon>Polyangium</taxon>
    </lineage>
</organism>
<gene>
    <name evidence="2" type="ORF">E8A74_39265</name>
</gene>
<evidence type="ECO:0008006" key="4">
    <source>
        <dbReference type="Google" id="ProtNLM"/>
    </source>
</evidence>
<feature type="signal peptide" evidence="1">
    <location>
        <begin position="1"/>
        <end position="24"/>
    </location>
</feature>
<name>A0A4U1IWY6_9BACT</name>
<evidence type="ECO:0000313" key="2">
    <source>
        <dbReference type="EMBL" id="TKC99004.1"/>
    </source>
</evidence>
<dbReference type="AlphaFoldDB" id="A0A4U1IWY6"/>
<evidence type="ECO:0000256" key="1">
    <source>
        <dbReference type="SAM" id="SignalP"/>
    </source>
</evidence>
<comment type="caution">
    <text evidence="2">The sequence shown here is derived from an EMBL/GenBank/DDBJ whole genome shotgun (WGS) entry which is preliminary data.</text>
</comment>
<dbReference type="RefSeq" id="WP_136934246.1">
    <property type="nucleotide sequence ID" value="NZ_SSMQ01000061.1"/>
</dbReference>
<protein>
    <recommendedName>
        <fullName evidence="4">Lipoprotein</fullName>
    </recommendedName>
</protein>
<keyword evidence="1" id="KW-0732">Signal</keyword>
<feature type="chain" id="PRO_5020294961" description="Lipoprotein" evidence="1">
    <location>
        <begin position="25"/>
        <end position="170"/>
    </location>
</feature>
<evidence type="ECO:0000313" key="3">
    <source>
        <dbReference type="Proteomes" id="UP000309215"/>
    </source>
</evidence>
<dbReference type="OrthoDB" id="9834943at2"/>
<sequence>MRTLYRLVRPGVCLGLGLLLSACTLDEYTPPAPPDQDNEEACTSLTEIAPGESLSLFDDTSRGTDLTTQSPMFKGCMPGERIGKELVFPVRPSAPGTLVATLLPQYAHHWLHTWTTCPGSGGDVLDCSFGSMIEAHDVNQVNVQADATYYVIVDGWMDEAGEFELMLELK</sequence>
<proteinExistence type="predicted"/>
<keyword evidence="3" id="KW-1185">Reference proteome</keyword>